<protein>
    <submittedName>
        <fullName evidence="1">Uncharacterized protein</fullName>
    </submittedName>
</protein>
<gene>
    <name evidence="1" type="ORF">UFOVP568_32</name>
</gene>
<reference evidence="1" key="1">
    <citation type="submission" date="2020-04" db="EMBL/GenBank/DDBJ databases">
        <authorList>
            <person name="Chiriac C."/>
            <person name="Salcher M."/>
            <person name="Ghai R."/>
            <person name="Kavagutti S V."/>
        </authorList>
    </citation>
    <scope>NUCLEOTIDE SEQUENCE</scope>
</reference>
<sequence>MQFDDQPAITIPYPIKLGRRYRTGVDSVSRRYPTTIRLHESDHSALNHTAELVGMSAAELVRWAVMNLVSEMHYRETGKRLDMEL</sequence>
<accession>A0A6J5MWX6</accession>
<organism evidence="1">
    <name type="scientific">uncultured Caudovirales phage</name>
    <dbReference type="NCBI Taxonomy" id="2100421"/>
    <lineage>
        <taxon>Viruses</taxon>
        <taxon>Duplodnaviria</taxon>
        <taxon>Heunggongvirae</taxon>
        <taxon>Uroviricota</taxon>
        <taxon>Caudoviricetes</taxon>
        <taxon>Peduoviridae</taxon>
        <taxon>Maltschvirus</taxon>
        <taxon>Maltschvirus maltsch</taxon>
    </lineage>
</organism>
<name>A0A6J5MWX6_9CAUD</name>
<evidence type="ECO:0000313" key="1">
    <source>
        <dbReference type="EMBL" id="CAB4150461.1"/>
    </source>
</evidence>
<dbReference type="EMBL" id="LR796546">
    <property type="protein sequence ID" value="CAB4150461.1"/>
    <property type="molecule type" value="Genomic_DNA"/>
</dbReference>
<proteinExistence type="predicted"/>